<dbReference type="SUPFAM" id="SSF54427">
    <property type="entry name" value="NTF2-like"/>
    <property type="match status" value="1"/>
</dbReference>
<dbReference type="EMBL" id="CP001769">
    <property type="protein sequence ID" value="ADB38995.1"/>
    <property type="molecule type" value="Genomic_DNA"/>
</dbReference>
<feature type="chain" id="PRO_5003033949" description="SnoaL-like domain-containing protein" evidence="1">
    <location>
        <begin position="26"/>
        <end position="181"/>
    </location>
</feature>
<dbReference type="Proteomes" id="UP000002028">
    <property type="component" value="Chromosome"/>
</dbReference>
<proteinExistence type="predicted"/>
<evidence type="ECO:0000256" key="1">
    <source>
        <dbReference type="SAM" id="SignalP"/>
    </source>
</evidence>
<dbReference type="KEGG" id="sli:Slin_2983"/>
<reference evidence="2 3" key="1">
    <citation type="journal article" date="2010" name="Stand. Genomic Sci.">
        <title>Complete genome sequence of Spirosoma linguale type strain (1).</title>
        <authorList>
            <person name="Lail K."/>
            <person name="Sikorski J."/>
            <person name="Saunders E."/>
            <person name="Lapidus A."/>
            <person name="Glavina Del Rio T."/>
            <person name="Copeland A."/>
            <person name="Tice H."/>
            <person name="Cheng J.-F."/>
            <person name="Lucas S."/>
            <person name="Nolan M."/>
            <person name="Bruce D."/>
            <person name="Goodwin L."/>
            <person name="Pitluck S."/>
            <person name="Ivanova N."/>
            <person name="Mavromatis K."/>
            <person name="Ovchinnikova G."/>
            <person name="Pati A."/>
            <person name="Chen A."/>
            <person name="Palaniappan K."/>
            <person name="Land M."/>
            <person name="Hauser L."/>
            <person name="Chang Y.-J."/>
            <person name="Jeffries C.D."/>
            <person name="Chain P."/>
            <person name="Brettin T."/>
            <person name="Detter J.C."/>
            <person name="Schuetze A."/>
            <person name="Rohde M."/>
            <person name="Tindall B.J."/>
            <person name="Goeker M."/>
            <person name="Bristow J."/>
            <person name="Eisen J.A."/>
            <person name="Markowitz V."/>
            <person name="Hugenholtz P."/>
            <person name="Kyrpides N.C."/>
            <person name="Klenk H.-P."/>
            <person name="Chen F."/>
        </authorList>
    </citation>
    <scope>NUCLEOTIDE SEQUENCE [LARGE SCALE GENOMIC DNA]</scope>
    <source>
        <strain evidence="3">ATCC 33905 / DSM 74 / LMG 10896 / Claus 1</strain>
    </source>
</reference>
<dbReference type="InterPro" id="IPR032710">
    <property type="entry name" value="NTF2-like_dom_sf"/>
</dbReference>
<dbReference type="STRING" id="504472.Slin_2983"/>
<keyword evidence="1" id="KW-0732">Signal</keyword>
<dbReference type="eggNOG" id="COG3631">
    <property type="taxonomic scope" value="Bacteria"/>
</dbReference>
<gene>
    <name evidence="2" type="ordered locus">Slin_2983</name>
</gene>
<dbReference type="HOGENOM" id="CLU_1488168_0_0_10"/>
<sequence length="181" mass="20246">MKILFRFPLVAIAAGMLFIATTVQAQTSPTRYKDVVVENPNAEADMKVVGDLLDALLTEKLDKARSLMAANYMDYGPGYADSANTDQVLKQWTENYKSQKNRKVSSLMQTFRVKSGPQKGDWVSIWMTYTATFNGKPVVMPLYSVLKLADGKVVWQRDYFDNMAVATQLGYKVSPPNVTAK</sequence>
<dbReference type="AlphaFoldDB" id="D2QKG9"/>
<accession>D2QKG9</accession>
<dbReference type="InterPro" id="IPR009959">
    <property type="entry name" value="Cyclase_SnoaL-like"/>
</dbReference>
<protein>
    <recommendedName>
        <fullName evidence="4">SnoaL-like domain-containing protein</fullName>
    </recommendedName>
</protein>
<evidence type="ECO:0000313" key="3">
    <source>
        <dbReference type="Proteomes" id="UP000002028"/>
    </source>
</evidence>
<evidence type="ECO:0008006" key="4">
    <source>
        <dbReference type="Google" id="ProtNLM"/>
    </source>
</evidence>
<keyword evidence="3" id="KW-1185">Reference proteome</keyword>
<feature type="signal peptide" evidence="1">
    <location>
        <begin position="1"/>
        <end position="25"/>
    </location>
</feature>
<dbReference type="RefSeq" id="WP_012927523.1">
    <property type="nucleotide sequence ID" value="NC_013730.1"/>
</dbReference>
<dbReference type="GO" id="GO:0030638">
    <property type="term" value="P:polyketide metabolic process"/>
    <property type="evidence" value="ECO:0007669"/>
    <property type="project" value="InterPro"/>
</dbReference>
<evidence type="ECO:0000313" key="2">
    <source>
        <dbReference type="EMBL" id="ADB38995.1"/>
    </source>
</evidence>
<organism evidence="2 3">
    <name type="scientific">Spirosoma linguale (strain ATCC 33905 / DSM 74 / LMG 10896 / Claus 1)</name>
    <dbReference type="NCBI Taxonomy" id="504472"/>
    <lineage>
        <taxon>Bacteria</taxon>
        <taxon>Pseudomonadati</taxon>
        <taxon>Bacteroidota</taxon>
        <taxon>Cytophagia</taxon>
        <taxon>Cytophagales</taxon>
        <taxon>Cytophagaceae</taxon>
        <taxon>Spirosoma</taxon>
    </lineage>
</organism>
<dbReference type="Pfam" id="PF07366">
    <property type="entry name" value="SnoaL"/>
    <property type="match status" value="1"/>
</dbReference>
<dbReference type="Gene3D" id="3.10.450.50">
    <property type="match status" value="1"/>
</dbReference>
<name>D2QKG9_SPILD</name>